<dbReference type="PANTHER" id="PTHR33495">
    <property type="entry name" value="ANTI-SIGMA FACTOR ANTAGONIST TM_1081-RELATED-RELATED"/>
    <property type="match status" value="1"/>
</dbReference>
<comment type="similarity">
    <text evidence="1 4">Belongs to the anti-sigma-factor antagonist family.</text>
</comment>
<dbReference type="NCBIfam" id="TIGR00377">
    <property type="entry name" value="ant_ant_sig"/>
    <property type="match status" value="1"/>
</dbReference>
<evidence type="ECO:0000313" key="6">
    <source>
        <dbReference type="EMBL" id="MBC1936257.1"/>
    </source>
</evidence>
<dbReference type="EMBL" id="JAARWN010000005">
    <property type="protein sequence ID" value="MBC1936257.1"/>
    <property type="molecule type" value="Genomic_DNA"/>
</dbReference>
<dbReference type="Proteomes" id="UP000535908">
    <property type="component" value="Unassembled WGS sequence"/>
</dbReference>
<evidence type="ECO:0000256" key="4">
    <source>
        <dbReference type="RuleBase" id="RU003749"/>
    </source>
</evidence>
<dbReference type="PANTHER" id="PTHR33495:SF9">
    <property type="entry name" value="ANTI-SIGMA-B FACTOR ANTAGONIST"/>
    <property type="match status" value="1"/>
</dbReference>
<evidence type="ECO:0000256" key="2">
    <source>
        <dbReference type="ARBA" id="ARBA00022553"/>
    </source>
</evidence>
<dbReference type="AlphaFoldDB" id="A0A7X0Y4I1"/>
<comment type="function">
    <text evidence="3">Positive regulator of sigma-B activity. Non-phosphorylated RsbV binds to RsbW, preventing its association with sigma-B. When phosphorylated, releases RsbW, which is then free to complex with and inactivate sigma-B.</text>
</comment>
<dbReference type="FunFam" id="3.30.750.24:FF:000001">
    <property type="entry name" value="Anti-sigma factor antagonist"/>
    <property type="match status" value="1"/>
</dbReference>
<reference evidence="6 7" key="1">
    <citation type="submission" date="2020-03" db="EMBL/GenBank/DDBJ databases">
        <title>Soil Listeria distribution.</title>
        <authorList>
            <person name="Liao J."/>
            <person name="Wiedmann M."/>
        </authorList>
    </citation>
    <scope>NUCLEOTIDE SEQUENCE [LARGE SCALE GENOMIC DNA]</scope>
    <source>
        <strain evidence="6 7">FSL L7-0741</strain>
    </source>
</reference>
<dbReference type="PROSITE" id="PS50801">
    <property type="entry name" value="STAS"/>
    <property type="match status" value="1"/>
</dbReference>
<dbReference type="InterPro" id="IPR036513">
    <property type="entry name" value="STAS_dom_sf"/>
</dbReference>
<organism evidence="6 7">
    <name type="scientific">Listeria grandensis</name>
    <dbReference type="NCBI Taxonomy" id="1494963"/>
    <lineage>
        <taxon>Bacteria</taxon>
        <taxon>Bacillati</taxon>
        <taxon>Bacillota</taxon>
        <taxon>Bacilli</taxon>
        <taxon>Bacillales</taxon>
        <taxon>Listeriaceae</taxon>
        <taxon>Listeria</taxon>
    </lineage>
</organism>
<accession>A0A7X0Y4I1</accession>
<sequence>MNIKVEIRETDSNHAKVVVGGEIDAYTAPKLKEGLSQFMDQENVKLQIDLADVSYMDSTGLGVFVGLFKNLRARNSELELVGLSDRIFRLFEITGLTDIIEIKNVEGEMNGNNV</sequence>
<evidence type="ECO:0000313" key="7">
    <source>
        <dbReference type="Proteomes" id="UP000535908"/>
    </source>
</evidence>
<keyword evidence="2" id="KW-0597">Phosphoprotein</keyword>
<protein>
    <recommendedName>
        <fullName evidence="4">Anti-sigma factor antagonist</fullName>
    </recommendedName>
</protein>
<evidence type="ECO:0000256" key="3">
    <source>
        <dbReference type="ARBA" id="ARBA00024670"/>
    </source>
</evidence>
<dbReference type="GO" id="GO:0043856">
    <property type="term" value="F:anti-sigma factor antagonist activity"/>
    <property type="evidence" value="ECO:0007669"/>
    <property type="project" value="InterPro"/>
</dbReference>
<proteinExistence type="inferred from homology"/>
<dbReference type="Gene3D" id="3.30.750.24">
    <property type="entry name" value="STAS domain"/>
    <property type="match status" value="1"/>
</dbReference>
<dbReference type="InterPro" id="IPR003658">
    <property type="entry name" value="Anti-sigma_ant"/>
</dbReference>
<gene>
    <name evidence="6" type="ORF">HCA69_07740</name>
</gene>
<dbReference type="Pfam" id="PF01740">
    <property type="entry name" value="STAS"/>
    <property type="match status" value="1"/>
</dbReference>
<dbReference type="SUPFAM" id="SSF52091">
    <property type="entry name" value="SpoIIaa-like"/>
    <property type="match status" value="1"/>
</dbReference>
<dbReference type="CDD" id="cd07043">
    <property type="entry name" value="STAS_anti-anti-sigma_factors"/>
    <property type="match status" value="1"/>
</dbReference>
<feature type="domain" description="STAS" evidence="5">
    <location>
        <begin position="17"/>
        <end position="114"/>
    </location>
</feature>
<dbReference type="RefSeq" id="WP_185411258.1">
    <property type="nucleotide sequence ID" value="NZ_JAARRE010000013.1"/>
</dbReference>
<evidence type="ECO:0000256" key="1">
    <source>
        <dbReference type="ARBA" id="ARBA00009013"/>
    </source>
</evidence>
<dbReference type="InterPro" id="IPR002645">
    <property type="entry name" value="STAS_dom"/>
</dbReference>
<comment type="caution">
    <text evidence="6">The sequence shown here is derived from an EMBL/GenBank/DDBJ whole genome shotgun (WGS) entry which is preliminary data.</text>
</comment>
<name>A0A7X0Y4I1_9LIST</name>
<evidence type="ECO:0000259" key="5">
    <source>
        <dbReference type="PROSITE" id="PS50801"/>
    </source>
</evidence>